<organism evidence="2 3">
    <name type="scientific">Schizothecium vesticola</name>
    <dbReference type="NCBI Taxonomy" id="314040"/>
    <lineage>
        <taxon>Eukaryota</taxon>
        <taxon>Fungi</taxon>
        <taxon>Dikarya</taxon>
        <taxon>Ascomycota</taxon>
        <taxon>Pezizomycotina</taxon>
        <taxon>Sordariomycetes</taxon>
        <taxon>Sordariomycetidae</taxon>
        <taxon>Sordariales</taxon>
        <taxon>Schizotheciaceae</taxon>
        <taxon>Schizothecium</taxon>
    </lineage>
</organism>
<evidence type="ECO:0000313" key="2">
    <source>
        <dbReference type="EMBL" id="KAK0738051.1"/>
    </source>
</evidence>
<keyword evidence="1" id="KW-0732">Signal</keyword>
<gene>
    <name evidence="2" type="ORF">B0T18DRAFT_432929</name>
</gene>
<protein>
    <submittedName>
        <fullName evidence="2">Uncharacterized protein</fullName>
    </submittedName>
</protein>
<dbReference type="Proteomes" id="UP001172155">
    <property type="component" value="Unassembled WGS sequence"/>
</dbReference>
<dbReference type="EMBL" id="JAUKUD010000007">
    <property type="protein sequence ID" value="KAK0738051.1"/>
    <property type="molecule type" value="Genomic_DNA"/>
</dbReference>
<evidence type="ECO:0000313" key="3">
    <source>
        <dbReference type="Proteomes" id="UP001172155"/>
    </source>
</evidence>
<sequence>MRPSALLPFLSLALAAPTTIPLTAPSPDVENRGSDGGGTANAFWYADDSIKPAPEVATYASYGSYENAGATVDEDEETKLPAYASYGLYEDAGKNEASYASYGSYEGVGELEDGTFYTAYAEGLGGVEGLKDGTFYTAY</sequence>
<feature type="chain" id="PRO_5041307773" evidence="1">
    <location>
        <begin position="16"/>
        <end position="139"/>
    </location>
</feature>
<feature type="signal peptide" evidence="1">
    <location>
        <begin position="1"/>
        <end position="15"/>
    </location>
</feature>
<evidence type="ECO:0000256" key="1">
    <source>
        <dbReference type="SAM" id="SignalP"/>
    </source>
</evidence>
<proteinExistence type="predicted"/>
<dbReference type="AlphaFoldDB" id="A0AA40EHE1"/>
<accession>A0AA40EHE1</accession>
<reference evidence="2" key="1">
    <citation type="submission" date="2023-06" db="EMBL/GenBank/DDBJ databases">
        <title>Genome-scale phylogeny and comparative genomics of the fungal order Sordariales.</title>
        <authorList>
            <consortium name="Lawrence Berkeley National Laboratory"/>
            <person name="Hensen N."/>
            <person name="Bonometti L."/>
            <person name="Westerberg I."/>
            <person name="Brannstrom I.O."/>
            <person name="Guillou S."/>
            <person name="Cros-Aarteil S."/>
            <person name="Calhoun S."/>
            <person name="Haridas S."/>
            <person name="Kuo A."/>
            <person name="Mondo S."/>
            <person name="Pangilinan J."/>
            <person name="Riley R."/>
            <person name="LaButti K."/>
            <person name="Andreopoulos B."/>
            <person name="Lipzen A."/>
            <person name="Chen C."/>
            <person name="Yanf M."/>
            <person name="Daum C."/>
            <person name="Ng V."/>
            <person name="Clum A."/>
            <person name="Steindorff A."/>
            <person name="Ohm R."/>
            <person name="Martin F."/>
            <person name="Silar P."/>
            <person name="Natvig D."/>
            <person name="Lalanne C."/>
            <person name="Gautier V."/>
            <person name="Ament-velasquez S.L."/>
            <person name="Kruys A."/>
            <person name="Hutchinson M.I."/>
            <person name="Powell A.J."/>
            <person name="Barry K."/>
            <person name="Miller A.N."/>
            <person name="Grigoriev I.V."/>
            <person name="Debuchy R."/>
            <person name="Gladieux P."/>
            <person name="Thoren M.H."/>
            <person name="Johannesson H."/>
        </authorList>
    </citation>
    <scope>NUCLEOTIDE SEQUENCE</scope>
    <source>
        <strain evidence="2">SMH3187-1</strain>
    </source>
</reference>
<name>A0AA40EHE1_9PEZI</name>
<comment type="caution">
    <text evidence="2">The sequence shown here is derived from an EMBL/GenBank/DDBJ whole genome shotgun (WGS) entry which is preliminary data.</text>
</comment>
<keyword evidence="3" id="KW-1185">Reference proteome</keyword>